<sequence length="79" mass="9645">MCPSHHYLPTYINASYFTLFTFSRTRAGSNDDLIETSRTYPFCTCILLFFFFFPFRLFFLNSFWRFFVFPFLMITNRLT</sequence>
<evidence type="ECO:0000313" key="3">
    <source>
        <dbReference type="Proteomes" id="UP000254937"/>
    </source>
</evidence>
<dbReference type="EMBL" id="KZ851846">
    <property type="protein sequence ID" value="RDK46207.1"/>
    <property type="molecule type" value="Genomic_DNA"/>
</dbReference>
<dbReference type="Proteomes" id="UP000254937">
    <property type="component" value="Unassembled WGS sequence"/>
</dbReference>
<accession>A0A370PVJ8</accession>
<evidence type="ECO:0000256" key="1">
    <source>
        <dbReference type="SAM" id="Phobius"/>
    </source>
</evidence>
<feature type="transmembrane region" description="Helical" evidence="1">
    <location>
        <begin position="39"/>
        <end position="59"/>
    </location>
</feature>
<gene>
    <name evidence="2" type="ORF">M752DRAFT_99010</name>
</gene>
<keyword evidence="1" id="KW-0472">Membrane</keyword>
<keyword evidence="1" id="KW-1133">Transmembrane helix</keyword>
<keyword evidence="1" id="KW-0812">Transmembrane</keyword>
<proteinExistence type="predicted"/>
<evidence type="ECO:0000313" key="2">
    <source>
        <dbReference type="EMBL" id="RDK46207.1"/>
    </source>
</evidence>
<name>A0A370PVJ8_ASPPH</name>
<protein>
    <submittedName>
        <fullName evidence="2">Uncharacterized protein</fullName>
    </submittedName>
</protein>
<dbReference type="AlphaFoldDB" id="A0A370PVJ8"/>
<keyword evidence="3" id="KW-1185">Reference proteome</keyword>
<reference evidence="2 3" key="1">
    <citation type="submission" date="2018-07" db="EMBL/GenBank/DDBJ databases">
        <title>Section-level genome sequencing of Aspergillus section Nigri to investigate inter- and intra-species variation.</title>
        <authorList>
            <consortium name="DOE Joint Genome Institute"/>
            <person name="Vesth T.C."/>
            <person name="Nybo J.L."/>
            <person name="Theobald S."/>
            <person name="Frisvad J.C."/>
            <person name="Larsen T.O."/>
            <person name="Nielsen K.F."/>
            <person name="Hoof J.B."/>
            <person name="Brandl J."/>
            <person name="Salamov A."/>
            <person name="Riley R."/>
            <person name="Gladden J.M."/>
            <person name="Phatale P."/>
            <person name="Nielsen M.T."/>
            <person name="Lyhne E.K."/>
            <person name="Kogle M.E."/>
            <person name="Strasser K."/>
            <person name="McDonnell E."/>
            <person name="Barry K."/>
            <person name="Clum A."/>
            <person name="Chen C."/>
            <person name="Nolan M."/>
            <person name="Sandor L."/>
            <person name="Kuo A."/>
            <person name="Lipzen A."/>
            <person name="Hainaut M."/>
            <person name="Drula E."/>
            <person name="Tsang A."/>
            <person name="Magnuson J.K."/>
            <person name="Henrissat B."/>
            <person name="Wiebenga A."/>
            <person name="Simmons B.A."/>
            <person name="Makela M.R."/>
            <person name="De vries R.P."/>
            <person name="Grigoriev I.V."/>
            <person name="Mortensen U.H."/>
            <person name="Baker S.E."/>
            <person name="Andersen M.R."/>
        </authorList>
    </citation>
    <scope>NUCLEOTIDE SEQUENCE [LARGE SCALE GENOMIC DNA]</scope>
    <source>
        <strain evidence="2 3">ATCC 13157</strain>
    </source>
</reference>
<organism evidence="2 3">
    <name type="scientific">Aspergillus phoenicis ATCC 13157</name>
    <dbReference type="NCBI Taxonomy" id="1353007"/>
    <lineage>
        <taxon>Eukaryota</taxon>
        <taxon>Fungi</taxon>
        <taxon>Dikarya</taxon>
        <taxon>Ascomycota</taxon>
        <taxon>Pezizomycotina</taxon>
        <taxon>Eurotiomycetes</taxon>
        <taxon>Eurotiomycetidae</taxon>
        <taxon>Eurotiales</taxon>
        <taxon>Aspergillaceae</taxon>
        <taxon>Aspergillus</taxon>
    </lineage>
</organism>